<evidence type="ECO:0000313" key="2">
    <source>
        <dbReference type="Proteomes" id="UP000265581"/>
    </source>
</evidence>
<dbReference type="GO" id="GO:0016787">
    <property type="term" value="F:hydrolase activity"/>
    <property type="evidence" value="ECO:0007669"/>
    <property type="project" value="UniProtKB-KW"/>
</dbReference>
<proteinExistence type="predicted"/>
<dbReference type="InterPro" id="IPR029058">
    <property type="entry name" value="AB_hydrolase_fold"/>
</dbReference>
<dbReference type="OrthoDB" id="9806902at2"/>
<organism evidence="1 2">
    <name type="scientific">Aeromicrobium endophyticum</name>
    <dbReference type="NCBI Taxonomy" id="2292704"/>
    <lineage>
        <taxon>Bacteria</taxon>
        <taxon>Bacillati</taxon>
        <taxon>Actinomycetota</taxon>
        <taxon>Actinomycetes</taxon>
        <taxon>Propionibacteriales</taxon>
        <taxon>Nocardioidaceae</taxon>
        <taxon>Aeromicrobium</taxon>
    </lineage>
</organism>
<dbReference type="AlphaFoldDB" id="A0A371PEE7"/>
<protein>
    <submittedName>
        <fullName evidence="1">Alpha/beta hydrolase</fullName>
    </submittedName>
</protein>
<reference evidence="1 2" key="1">
    <citation type="submission" date="2018-08" db="EMBL/GenBank/DDBJ databases">
        <title>Aeromicrobium sp. M2KJ-4, whole genome shotgun sequence.</title>
        <authorList>
            <person name="Tuo L."/>
        </authorList>
    </citation>
    <scope>NUCLEOTIDE SEQUENCE [LARGE SCALE GENOMIC DNA]</scope>
    <source>
        <strain evidence="1 2">M2KJ-4</strain>
    </source>
</reference>
<dbReference type="Proteomes" id="UP000265581">
    <property type="component" value="Unassembled WGS sequence"/>
</dbReference>
<name>A0A371PEE7_9ACTN</name>
<keyword evidence="1" id="KW-0378">Hydrolase</keyword>
<keyword evidence="2" id="KW-1185">Reference proteome</keyword>
<comment type="caution">
    <text evidence="1">The sequence shown here is derived from an EMBL/GenBank/DDBJ whole genome shotgun (WGS) entry which is preliminary data.</text>
</comment>
<dbReference type="EMBL" id="QUBR01000001">
    <property type="protein sequence ID" value="REK73780.1"/>
    <property type="molecule type" value="Genomic_DNA"/>
</dbReference>
<accession>A0A371PEE7</accession>
<gene>
    <name evidence="1" type="ORF">DX116_09700</name>
</gene>
<dbReference type="Gene3D" id="3.40.50.1820">
    <property type="entry name" value="alpha/beta hydrolase"/>
    <property type="match status" value="1"/>
</dbReference>
<dbReference type="SUPFAM" id="SSF53474">
    <property type="entry name" value="alpha/beta-Hydrolases"/>
    <property type="match status" value="1"/>
</dbReference>
<dbReference type="RefSeq" id="WP_119704216.1">
    <property type="nucleotide sequence ID" value="NZ_JBHSOI010000001.1"/>
</dbReference>
<sequence>MTVETLLQAEWNEPDGIAPRGTLVVVGGRAESAAVYQRFGRRIASDAYRVRFVEGDLTDLDDVARRIDAVLTDSQTTLPVVLVGSDTGGAVVLDYLAHRRDLAQPDGAVLAGLTFPDDEVVAVDDEISIRTACPNHRNVLGREGVDHVLGAVSAHVPRPEPGSVSVPLLVVHGAADEIAPVARVRRTVRGLAPRIELVTVDGGLHDALNDVTHRTVAATVVRFLERLKRGADLRPIAVEEVL</sequence>
<evidence type="ECO:0000313" key="1">
    <source>
        <dbReference type="EMBL" id="REK73780.1"/>
    </source>
</evidence>